<protein>
    <submittedName>
        <fullName evidence="1">Uncharacterized protein</fullName>
    </submittedName>
</protein>
<comment type="caution">
    <text evidence="1">The sequence shown here is derived from an EMBL/GenBank/DDBJ whole genome shotgun (WGS) entry which is preliminary data.</text>
</comment>
<dbReference type="SUPFAM" id="SSF48452">
    <property type="entry name" value="TPR-like"/>
    <property type="match status" value="1"/>
</dbReference>
<accession>A0A8H3FMU2</accession>
<dbReference type="EMBL" id="CAJPDQ010000031">
    <property type="protein sequence ID" value="CAF9928901.1"/>
    <property type="molecule type" value="Genomic_DNA"/>
</dbReference>
<dbReference type="OrthoDB" id="5229512at2759"/>
<organism evidence="1 2">
    <name type="scientific">Gomphillus americanus</name>
    <dbReference type="NCBI Taxonomy" id="1940652"/>
    <lineage>
        <taxon>Eukaryota</taxon>
        <taxon>Fungi</taxon>
        <taxon>Dikarya</taxon>
        <taxon>Ascomycota</taxon>
        <taxon>Pezizomycotina</taxon>
        <taxon>Lecanoromycetes</taxon>
        <taxon>OSLEUM clade</taxon>
        <taxon>Ostropomycetidae</taxon>
        <taxon>Ostropales</taxon>
        <taxon>Graphidaceae</taxon>
        <taxon>Gomphilloideae</taxon>
        <taxon>Gomphillus</taxon>
    </lineage>
</organism>
<dbReference type="Gene3D" id="1.25.40.10">
    <property type="entry name" value="Tetratricopeptide repeat domain"/>
    <property type="match status" value="1"/>
</dbReference>
<dbReference type="Proteomes" id="UP000664169">
    <property type="component" value="Unassembled WGS sequence"/>
</dbReference>
<gene>
    <name evidence="1" type="ORF">GOMPHAMPRED_005248</name>
</gene>
<dbReference type="InterPro" id="IPR011990">
    <property type="entry name" value="TPR-like_helical_dom_sf"/>
</dbReference>
<keyword evidence="2" id="KW-1185">Reference proteome</keyword>
<sequence length="387" mass="44801">MATKSIFPFLSLPRELRDMVYRFALSFQENKKTNIDGYTSYSIIPAWLWINRQIHQEAAAVFRKNIFVAISTPWPRAFEHIESQGFVPVLAVGKAGETFKGYHLDVQISSPHIDEAHTFLERFIILLDDLKTFCDFWFYQDLDHPGLNTHLELTLVIKDPHSPEWDSRIVPKALQRQFLEPFGVVKSLHGIKVNGEHYATIAKSMREMMETPAKSPEECFEEAIRLKDEGNVLLQNKQYREAIKKYEESFHAIHILVQGRRRSVWADAYFHAELRSGPRKGQFGHIVRIILRFELVANTILAYFRLGEYEEARFWGMRTINLMGDVSPEEPLDFPAGKAIGHIYLRTAWACRELGKKGEALQFFRIAVGYLPSERQAIDSEIRSTLI</sequence>
<name>A0A8H3FMU2_9LECA</name>
<reference evidence="1" key="1">
    <citation type="submission" date="2021-03" db="EMBL/GenBank/DDBJ databases">
        <authorList>
            <person name="Tagirdzhanova G."/>
        </authorList>
    </citation>
    <scope>NUCLEOTIDE SEQUENCE</scope>
</reference>
<proteinExistence type="predicted"/>
<dbReference type="AlphaFoldDB" id="A0A8H3FMU2"/>
<evidence type="ECO:0000313" key="1">
    <source>
        <dbReference type="EMBL" id="CAF9928901.1"/>
    </source>
</evidence>
<evidence type="ECO:0000313" key="2">
    <source>
        <dbReference type="Proteomes" id="UP000664169"/>
    </source>
</evidence>